<dbReference type="FunFam" id="1.25.40.10:FF:000212">
    <property type="entry name" value="Pentatricopeptide repeat-containing protein At2g03380, mitochondrial"/>
    <property type="match status" value="1"/>
</dbReference>
<dbReference type="FunFam" id="1.25.40.10:FF:000073">
    <property type="entry name" value="Pentatricopeptide repeat-containing protein chloroplastic"/>
    <property type="match status" value="1"/>
</dbReference>
<dbReference type="Pfam" id="PF01535">
    <property type="entry name" value="PPR"/>
    <property type="match status" value="4"/>
</dbReference>
<comment type="caution">
    <text evidence="4">The sequence shown here is derived from an EMBL/GenBank/DDBJ whole genome shotgun (WGS) entry which is preliminary data.</text>
</comment>
<dbReference type="AlphaFoldDB" id="A0AAV3PCR0"/>
<dbReference type="PANTHER" id="PTHR47926:SF493">
    <property type="entry name" value="PENTATRICOPEPTIDE REPEAT-CONTAINING PROTEIN"/>
    <property type="match status" value="1"/>
</dbReference>
<dbReference type="PANTHER" id="PTHR47926">
    <property type="entry name" value="PENTATRICOPEPTIDE REPEAT-CONTAINING PROTEIN"/>
    <property type="match status" value="1"/>
</dbReference>
<organism evidence="4 5">
    <name type="scientific">Lithospermum erythrorhizon</name>
    <name type="common">Purple gromwell</name>
    <name type="synonym">Lithospermum officinale var. erythrorhizon</name>
    <dbReference type="NCBI Taxonomy" id="34254"/>
    <lineage>
        <taxon>Eukaryota</taxon>
        <taxon>Viridiplantae</taxon>
        <taxon>Streptophyta</taxon>
        <taxon>Embryophyta</taxon>
        <taxon>Tracheophyta</taxon>
        <taxon>Spermatophyta</taxon>
        <taxon>Magnoliopsida</taxon>
        <taxon>eudicotyledons</taxon>
        <taxon>Gunneridae</taxon>
        <taxon>Pentapetalae</taxon>
        <taxon>asterids</taxon>
        <taxon>lamiids</taxon>
        <taxon>Boraginales</taxon>
        <taxon>Boraginaceae</taxon>
        <taxon>Boraginoideae</taxon>
        <taxon>Lithospermeae</taxon>
        <taxon>Lithospermum</taxon>
    </lineage>
</organism>
<name>A0AAV3PCR0_LITER</name>
<evidence type="ECO:0000256" key="2">
    <source>
        <dbReference type="ARBA" id="ARBA00061659"/>
    </source>
</evidence>
<dbReference type="GO" id="GO:0003723">
    <property type="term" value="F:RNA binding"/>
    <property type="evidence" value="ECO:0007669"/>
    <property type="project" value="InterPro"/>
</dbReference>
<evidence type="ECO:0000313" key="5">
    <source>
        <dbReference type="Proteomes" id="UP001454036"/>
    </source>
</evidence>
<dbReference type="InterPro" id="IPR011990">
    <property type="entry name" value="TPR-like_helical_dom_sf"/>
</dbReference>
<feature type="repeat" description="PPR" evidence="3">
    <location>
        <begin position="397"/>
        <end position="431"/>
    </location>
</feature>
<dbReference type="FunFam" id="1.25.40.10:FF:000436">
    <property type="entry name" value="Pentatricopeptide repeat-containing protein At5g39350 family"/>
    <property type="match status" value="1"/>
</dbReference>
<feature type="repeat" description="PPR" evidence="3">
    <location>
        <begin position="265"/>
        <end position="299"/>
    </location>
</feature>
<dbReference type="InterPro" id="IPR002885">
    <property type="entry name" value="PPR_rpt"/>
</dbReference>
<dbReference type="Pfam" id="PF13041">
    <property type="entry name" value="PPR_2"/>
    <property type="match status" value="4"/>
</dbReference>
<sequence>MNGKNLAKPFSTTLKRLTTTPPVAPRWEPLLFHCANTKNLATTKKLHTCILTSGTLVSSSNPTHLMSLLVSAYSHCGDFTYACHLFDKMPHRTSRVYRAMIRMHVEKGSPNNALKLFMDMLEFGNHTPDKYIFPFVIRACGMLSLRDLGVCVHGLAMVSGFGFDRFVGNSLLAMYMRCGDKEWARRVFNAMREKSTVAWNTMISGSFRNGSAKEALMVFREMVDGGVEMDCATILSVLPVCGYLQDLKVGIEVHSIVEEKGLGSKLAVWNSLVDMYVKCGQTNEAQKIFDEMDKKDVVAWTTMINGYLLKGDVSDAINLSRLMQLEGVRPNEVTLASLLAACANLPYLMLGKCMHGWALRQELDSDVNVETALVDMYAKCRRVQLALRVFSRTSKKKTVPWNAIVSGCVHNELGREAIILFKEMLFAGVKPNDATLKSLLPAYAIEPDLQQVMSIHSFLIRSGFISKTEITTGILDVYAKCGGLDYAHRIFNQIPVKDKDIILWSVIIAGYGMHGNGEVAVSLFREMVQTGVDPNEITFTSVLHACSHSGSVDDGLSLFDVMQKRHPSCLRIDHYTCMVDLLGRAGRLEEAHELIRTMPFEPSHAVWGALLGSCVIHENVELGEVAAKWLFELEPGNTGNFVLMGKIYAALGRWRDVENIRHRIKKIGLIKTPAHSAIEVRN</sequence>
<comment type="similarity">
    <text evidence="2">Belongs to the PPR family. PCMP-E subfamily.</text>
</comment>
<reference evidence="4 5" key="1">
    <citation type="submission" date="2024-01" db="EMBL/GenBank/DDBJ databases">
        <title>The complete chloroplast genome sequence of Lithospermum erythrorhizon: insights into the phylogenetic relationship among Boraginaceae species and the maternal lineages of purple gromwells.</title>
        <authorList>
            <person name="Okada T."/>
            <person name="Watanabe K."/>
        </authorList>
    </citation>
    <scope>NUCLEOTIDE SEQUENCE [LARGE SCALE GENOMIC DNA]</scope>
</reference>
<dbReference type="GO" id="GO:0009451">
    <property type="term" value="P:RNA modification"/>
    <property type="evidence" value="ECO:0007669"/>
    <property type="project" value="InterPro"/>
</dbReference>
<accession>A0AAV3PCR0</accession>
<evidence type="ECO:0000313" key="4">
    <source>
        <dbReference type="EMBL" id="GAA0149190.1"/>
    </source>
</evidence>
<dbReference type="Pfam" id="PF20431">
    <property type="entry name" value="E_motif"/>
    <property type="match status" value="1"/>
</dbReference>
<dbReference type="Proteomes" id="UP001454036">
    <property type="component" value="Unassembled WGS sequence"/>
</dbReference>
<proteinExistence type="inferred from homology"/>
<protein>
    <recommendedName>
        <fullName evidence="6">Pentatricopeptide repeat-containing protein</fullName>
    </recommendedName>
</protein>
<dbReference type="EMBL" id="BAABME010001362">
    <property type="protein sequence ID" value="GAA0149190.1"/>
    <property type="molecule type" value="Genomic_DNA"/>
</dbReference>
<feature type="repeat" description="PPR" evidence="3">
    <location>
        <begin position="195"/>
        <end position="229"/>
    </location>
</feature>
<dbReference type="PROSITE" id="PS51375">
    <property type="entry name" value="PPR"/>
    <property type="match status" value="5"/>
</dbReference>
<feature type="repeat" description="PPR" evidence="3">
    <location>
        <begin position="535"/>
        <end position="565"/>
    </location>
</feature>
<evidence type="ECO:0000256" key="3">
    <source>
        <dbReference type="PROSITE-ProRule" id="PRU00708"/>
    </source>
</evidence>
<gene>
    <name evidence="4" type="ORF">LIER_08431</name>
</gene>
<dbReference type="Gene3D" id="1.25.40.10">
    <property type="entry name" value="Tetratricopeptide repeat domain"/>
    <property type="match status" value="5"/>
</dbReference>
<dbReference type="InterPro" id="IPR046960">
    <property type="entry name" value="PPR_At4g14850-like_plant"/>
</dbReference>
<dbReference type="FunFam" id="1.25.40.10:FF:000344">
    <property type="entry name" value="Pentatricopeptide repeat-containing protein"/>
    <property type="match status" value="1"/>
</dbReference>
<dbReference type="NCBIfam" id="TIGR00756">
    <property type="entry name" value="PPR"/>
    <property type="match status" value="7"/>
</dbReference>
<evidence type="ECO:0008006" key="6">
    <source>
        <dbReference type="Google" id="ProtNLM"/>
    </source>
</evidence>
<dbReference type="InterPro" id="IPR046848">
    <property type="entry name" value="E_motif"/>
</dbReference>
<feature type="repeat" description="PPR" evidence="3">
    <location>
        <begin position="500"/>
        <end position="534"/>
    </location>
</feature>
<keyword evidence="1" id="KW-0677">Repeat</keyword>
<keyword evidence="5" id="KW-1185">Reference proteome</keyword>
<evidence type="ECO:0000256" key="1">
    <source>
        <dbReference type="ARBA" id="ARBA00022737"/>
    </source>
</evidence>